<dbReference type="Pfam" id="PF11951">
    <property type="entry name" value="Fungal_trans_2"/>
    <property type="match status" value="1"/>
</dbReference>
<dbReference type="SUPFAM" id="SSF57701">
    <property type="entry name" value="Zn2/Cys6 DNA-binding domain"/>
    <property type="match status" value="1"/>
</dbReference>
<comment type="caution">
    <text evidence="7">The sequence shown here is derived from an EMBL/GenBank/DDBJ whole genome shotgun (WGS) entry which is preliminary data.</text>
</comment>
<protein>
    <submittedName>
        <fullName evidence="7">Unnamed protein product</fullName>
    </submittedName>
</protein>
<keyword evidence="2" id="KW-0805">Transcription regulation</keyword>
<dbReference type="Pfam" id="PF00172">
    <property type="entry name" value="Zn_clus"/>
    <property type="match status" value="1"/>
</dbReference>
<evidence type="ECO:0000256" key="1">
    <source>
        <dbReference type="ARBA" id="ARBA00004123"/>
    </source>
</evidence>
<dbReference type="GO" id="GO:0045944">
    <property type="term" value="P:positive regulation of transcription by RNA polymerase II"/>
    <property type="evidence" value="ECO:0007669"/>
    <property type="project" value="TreeGrafter"/>
</dbReference>
<feature type="domain" description="Zn(2)-C6 fungal-type" evidence="6">
    <location>
        <begin position="58"/>
        <end position="88"/>
    </location>
</feature>
<evidence type="ECO:0000313" key="7">
    <source>
        <dbReference type="EMBL" id="GMG38825.1"/>
    </source>
</evidence>
<accession>A0AAN5C4B5</accession>
<reference evidence="7" key="1">
    <citation type="submission" date="2023-04" db="EMBL/GenBank/DDBJ databases">
        <title>Aspergillus oryzae NBRC 4228.</title>
        <authorList>
            <person name="Ichikawa N."/>
            <person name="Sato H."/>
            <person name="Tonouchi N."/>
        </authorList>
    </citation>
    <scope>NUCLEOTIDE SEQUENCE</scope>
    <source>
        <strain evidence="7">NBRC 4228</strain>
    </source>
</reference>
<keyword evidence="3" id="KW-0238">DNA-binding</keyword>
<evidence type="ECO:0000313" key="8">
    <source>
        <dbReference type="Proteomes" id="UP001165205"/>
    </source>
</evidence>
<dbReference type="Proteomes" id="UP001165205">
    <property type="component" value="Unassembled WGS sequence"/>
</dbReference>
<dbReference type="InterPro" id="IPR001138">
    <property type="entry name" value="Zn2Cys6_DnaBD"/>
</dbReference>
<dbReference type="CDD" id="cd00067">
    <property type="entry name" value="GAL4"/>
    <property type="match status" value="1"/>
</dbReference>
<dbReference type="GO" id="GO:0005634">
    <property type="term" value="C:nucleus"/>
    <property type="evidence" value="ECO:0007669"/>
    <property type="project" value="UniProtKB-SubCell"/>
</dbReference>
<gene>
    <name evidence="7" type="ORF">Aory04_001342700</name>
</gene>
<dbReference type="GO" id="GO:0000981">
    <property type="term" value="F:DNA-binding transcription factor activity, RNA polymerase II-specific"/>
    <property type="evidence" value="ECO:0007669"/>
    <property type="project" value="InterPro"/>
</dbReference>
<dbReference type="SMART" id="SM00066">
    <property type="entry name" value="GAL4"/>
    <property type="match status" value="1"/>
</dbReference>
<keyword evidence="4" id="KW-0804">Transcription</keyword>
<dbReference type="Gene3D" id="4.10.240.10">
    <property type="entry name" value="Zn(2)-C6 fungal-type DNA-binding domain"/>
    <property type="match status" value="1"/>
</dbReference>
<dbReference type="AlphaFoldDB" id="A0AAN5C4B5"/>
<evidence type="ECO:0000259" key="6">
    <source>
        <dbReference type="PROSITE" id="PS50048"/>
    </source>
</evidence>
<organism evidence="7 8">
    <name type="scientific">Aspergillus oryzae</name>
    <name type="common">Yellow koji mold</name>
    <dbReference type="NCBI Taxonomy" id="5062"/>
    <lineage>
        <taxon>Eukaryota</taxon>
        <taxon>Fungi</taxon>
        <taxon>Dikarya</taxon>
        <taxon>Ascomycota</taxon>
        <taxon>Pezizomycotina</taxon>
        <taxon>Eurotiomycetes</taxon>
        <taxon>Eurotiomycetidae</taxon>
        <taxon>Eurotiales</taxon>
        <taxon>Aspergillaceae</taxon>
        <taxon>Aspergillus</taxon>
        <taxon>Aspergillus subgen. Circumdati</taxon>
    </lineage>
</organism>
<dbReference type="GO" id="GO:0000976">
    <property type="term" value="F:transcription cis-regulatory region binding"/>
    <property type="evidence" value="ECO:0007669"/>
    <property type="project" value="TreeGrafter"/>
</dbReference>
<dbReference type="PROSITE" id="PS00463">
    <property type="entry name" value="ZN2_CY6_FUNGAL_1"/>
    <property type="match status" value="1"/>
</dbReference>
<evidence type="ECO:0000256" key="3">
    <source>
        <dbReference type="ARBA" id="ARBA00023125"/>
    </source>
</evidence>
<evidence type="ECO:0000256" key="2">
    <source>
        <dbReference type="ARBA" id="ARBA00023015"/>
    </source>
</evidence>
<dbReference type="PANTHER" id="PTHR37534:SF11">
    <property type="entry name" value="ZN(II)2CYS6 TRANSCRIPTION FACTOR (EUROFUNG)"/>
    <property type="match status" value="1"/>
</dbReference>
<dbReference type="InterPro" id="IPR021858">
    <property type="entry name" value="Fun_TF"/>
</dbReference>
<dbReference type="GO" id="GO:0008270">
    <property type="term" value="F:zinc ion binding"/>
    <property type="evidence" value="ECO:0007669"/>
    <property type="project" value="InterPro"/>
</dbReference>
<keyword evidence="5" id="KW-0539">Nucleus</keyword>
<evidence type="ECO:0000256" key="4">
    <source>
        <dbReference type="ARBA" id="ARBA00023163"/>
    </source>
</evidence>
<dbReference type="EMBL" id="BSYA01000350">
    <property type="protein sequence ID" value="GMG38825.1"/>
    <property type="molecule type" value="Genomic_DNA"/>
</dbReference>
<dbReference type="PANTHER" id="PTHR37534">
    <property type="entry name" value="TRANSCRIPTIONAL ACTIVATOR PROTEIN UGA3"/>
    <property type="match status" value="1"/>
</dbReference>
<evidence type="ECO:0000256" key="5">
    <source>
        <dbReference type="ARBA" id="ARBA00023242"/>
    </source>
</evidence>
<dbReference type="InterPro" id="IPR036864">
    <property type="entry name" value="Zn2-C6_fun-type_DNA-bd_sf"/>
</dbReference>
<name>A0AAN5C4B5_ASPOZ</name>
<sequence>MSLFNAKNNTQSQQSIRPDMFFPRVLFKEVLVGSSLGPSTQQEHKSLRGRRRNKSKLGCRECKAKRVKCDEAYPTCKRCQRHGLVCSSAPRPTQWQVETPWLSLQPKTHVNPRLLQYWLEKVSQASVIDPENNPFSFPLLEHIAQSPALLHAIQSVSASHEQYFPANTPILALEERGKAIACLRKEINQIQRASYTHLLTIMLLALTQIADSDPKDYGKQHLFGARAVINSMLRDTSTSTTNDPVVRLCLGIYLYWDMCSSFLVDTCEPQDLNLLNISVAVHRMGDWHHPMYGTCSRLLLIIANVGRYCRQVHDMPQSRSQVQEAILEAQLRTWATSPPNPDLGHLYEAFRNHGLVFLYRSRAHARRGYATDPDVTEAQESLIQQYAEETVRHLLLIPESSCSLNFQSLPLFAAGSELTESNHFLRDEVRGRLRAIYSLNRLPANLMALQLVEELWDARDSGTPSFWLSHTLQKDWRLLLT</sequence>
<proteinExistence type="predicted"/>
<comment type="subcellular location">
    <subcellularLocation>
        <location evidence="1">Nucleus</location>
    </subcellularLocation>
</comment>
<dbReference type="PROSITE" id="PS50048">
    <property type="entry name" value="ZN2_CY6_FUNGAL_2"/>
    <property type="match status" value="1"/>
</dbReference>